<keyword evidence="8" id="KW-1185">Reference proteome</keyword>
<reference evidence="7 8" key="1">
    <citation type="submission" date="2019-08" db="EMBL/GenBank/DDBJ databases">
        <title>Deep-cultivation of Planctomycetes and their phenomic and genomic characterization uncovers novel biology.</title>
        <authorList>
            <person name="Wiegand S."/>
            <person name="Jogler M."/>
            <person name="Boedeker C."/>
            <person name="Pinto D."/>
            <person name="Vollmers J."/>
            <person name="Rivas-Marin E."/>
            <person name="Kohn T."/>
            <person name="Peeters S.H."/>
            <person name="Heuer A."/>
            <person name="Rast P."/>
            <person name="Oberbeckmann S."/>
            <person name="Bunk B."/>
            <person name="Jeske O."/>
            <person name="Meyerdierks A."/>
            <person name="Storesund J.E."/>
            <person name="Kallscheuer N."/>
            <person name="Luecker S."/>
            <person name="Lage O.M."/>
            <person name="Pohl T."/>
            <person name="Merkel B.J."/>
            <person name="Hornburger P."/>
            <person name="Mueller R.-W."/>
            <person name="Bruemmer F."/>
            <person name="Labrenz M."/>
            <person name="Spormann A.M."/>
            <person name="Op den Camp H."/>
            <person name="Overmann J."/>
            <person name="Amann R."/>
            <person name="Jetten M.S.M."/>
            <person name="Mascher T."/>
            <person name="Medema M.H."/>
            <person name="Devos D.P."/>
            <person name="Kaster A.-K."/>
            <person name="Ovreas L."/>
            <person name="Rohde M."/>
            <person name="Galperin M.Y."/>
            <person name="Jogler C."/>
        </authorList>
    </citation>
    <scope>NUCLEOTIDE SEQUENCE [LARGE SCALE GENOMIC DNA]</scope>
    <source>
        <strain evidence="7 8">UC8</strain>
    </source>
</reference>
<dbReference type="Proteomes" id="UP000325286">
    <property type="component" value="Chromosome"/>
</dbReference>
<dbReference type="PANTHER" id="PTHR21367">
    <property type="entry name" value="ARGININE-TRNA-PROTEIN TRANSFERASE 1"/>
    <property type="match status" value="1"/>
</dbReference>
<dbReference type="GO" id="GO:0005737">
    <property type="term" value="C:cytoplasm"/>
    <property type="evidence" value="ECO:0007669"/>
    <property type="project" value="UniProtKB-SubCell"/>
</dbReference>
<comment type="similarity">
    <text evidence="4">Belongs to the R-transferase family. Bpt subfamily.</text>
</comment>
<comment type="catalytic activity">
    <reaction evidence="4">
        <text>N-terminal L-glutamyl-[protein] + L-leucyl-tRNA(Leu) = N-terminal L-leucyl-L-glutamyl-[protein] + tRNA(Leu) + H(+)</text>
        <dbReference type="Rhea" id="RHEA:50412"/>
        <dbReference type="Rhea" id="RHEA-COMP:9613"/>
        <dbReference type="Rhea" id="RHEA-COMP:9622"/>
        <dbReference type="Rhea" id="RHEA-COMP:12664"/>
        <dbReference type="Rhea" id="RHEA-COMP:12668"/>
        <dbReference type="ChEBI" id="CHEBI:15378"/>
        <dbReference type="ChEBI" id="CHEBI:64721"/>
        <dbReference type="ChEBI" id="CHEBI:78442"/>
        <dbReference type="ChEBI" id="CHEBI:78494"/>
        <dbReference type="ChEBI" id="CHEBI:133041"/>
        <dbReference type="EC" id="2.3.2.29"/>
    </reaction>
</comment>
<dbReference type="GO" id="GO:0008914">
    <property type="term" value="F:leucyl-tRNA--protein transferase activity"/>
    <property type="evidence" value="ECO:0007669"/>
    <property type="project" value="UniProtKB-UniRule"/>
</dbReference>
<keyword evidence="1 4" id="KW-0963">Cytoplasm</keyword>
<protein>
    <recommendedName>
        <fullName evidence="4">Aspartate/glutamate leucyltransferase</fullName>
        <ecNumber evidence="4">2.3.2.29</ecNumber>
    </recommendedName>
</protein>
<dbReference type="EMBL" id="CP042914">
    <property type="protein sequence ID" value="QEG41645.1"/>
    <property type="molecule type" value="Genomic_DNA"/>
</dbReference>
<comment type="subcellular location">
    <subcellularLocation>
        <location evidence="4">Cytoplasm</location>
    </subcellularLocation>
</comment>
<dbReference type="InterPro" id="IPR007472">
    <property type="entry name" value="N-end_Aminoacyl_Trfase_C"/>
</dbReference>
<evidence type="ECO:0000256" key="2">
    <source>
        <dbReference type="ARBA" id="ARBA00022679"/>
    </source>
</evidence>
<evidence type="ECO:0000256" key="1">
    <source>
        <dbReference type="ARBA" id="ARBA00022490"/>
    </source>
</evidence>
<dbReference type="InterPro" id="IPR030700">
    <property type="entry name" value="N-end_Aminoacyl_Trfase"/>
</dbReference>
<evidence type="ECO:0000259" key="5">
    <source>
        <dbReference type="Pfam" id="PF04376"/>
    </source>
</evidence>
<dbReference type="InterPro" id="IPR007471">
    <property type="entry name" value="N-end_Aminoacyl_Trfase_N"/>
</dbReference>
<evidence type="ECO:0000259" key="6">
    <source>
        <dbReference type="Pfam" id="PF04377"/>
    </source>
</evidence>
<evidence type="ECO:0000256" key="4">
    <source>
        <dbReference type="HAMAP-Rule" id="MF_00689"/>
    </source>
</evidence>
<feature type="domain" description="N-end rule aminoacyl transferase C-terminal" evidence="6">
    <location>
        <begin position="117"/>
        <end position="237"/>
    </location>
</feature>
<dbReference type="Pfam" id="PF04376">
    <property type="entry name" value="ATE_N"/>
    <property type="match status" value="1"/>
</dbReference>
<accession>A0A5B9QW85</accession>
<dbReference type="NCBIfam" id="NF002346">
    <property type="entry name" value="PRK01305.2-3"/>
    <property type="match status" value="1"/>
</dbReference>
<dbReference type="SUPFAM" id="SSF55729">
    <property type="entry name" value="Acyl-CoA N-acyltransferases (Nat)"/>
    <property type="match status" value="1"/>
</dbReference>
<dbReference type="EC" id="2.3.2.29" evidence="4"/>
<dbReference type="InterPro" id="IPR017138">
    <property type="entry name" value="Asp_Glu_LeuTrfase"/>
</dbReference>
<proteinExistence type="inferred from homology"/>
<dbReference type="OrthoDB" id="9782022at2"/>
<dbReference type="PIRSF" id="PIRSF037208">
    <property type="entry name" value="ATE_pro_prd"/>
    <property type="match status" value="1"/>
</dbReference>
<dbReference type="InterPro" id="IPR016181">
    <property type="entry name" value="Acyl_CoA_acyltransferase"/>
</dbReference>
<dbReference type="RefSeq" id="WP_068137131.1">
    <property type="nucleotide sequence ID" value="NZ_CP042914.1"/>
</dbReference>
<sequence>MRDVGPRRTSAFDDATLVVVQDNLQPCPYLPDTIARMPLQWPRRTYLGPDVDAFLEAGYRRSGAFLYRTQCPTCQACEPTRVLVEDFQPRASQRRVLRRGDKSLDVQVVPATVDDRHVELFNLHRNARDLSSDLEDIDQLSYRAFLVDTFCRTVEFQFAYEGQLVAVAVADLGERAMSAVYTYYDPAFSRYSLGTYAILKQLEWCQQRQHEYLYLGLYVAENRHLNYKSGFRLQQRLVDGRWRTVEDDPAAT</sequence>
<organism evidence="7 8">
    <name type="scientific">Roseimaritima ulvae</name>
    <dbReference type="NCBI Taxonomy" id="980254"/>
    <lineage>
        <taxon>Bacteria</taxon>
        <taxon>Pseudomonadati</taxon>
        <taxon>Planctomycetota</taxon>
        <taxon>Planctomycetia</taxon>
        <taxon>Pirellulales</taxon>
        <taxon>Pirellulaceae</taxon>
        <taxon>Roseimaritima</taxon>
    </lineage>
</organism>
<dbReference type="PANTHER" id="PTHR21367:SF1">
    <property type="entry name" value="ARGINYL-TRNA--PROTEIN TRANSFERASE 1"/>
    <property type="match status" value="1"/>
</dbReference>
<evidence type="ECO:0000313" key="8">
    <source>
        <dbReference type="Proteomes" id="UP000325286"/>
    </source>
</evidence>
<dbReference type="GO" id="GO:0004057">
    <property type="term" value="F:arginyl-tRNA--protein transferase activity"/>
    <property type="evidence" value="ECO:0007669"/>
    <property type="project" value="InterPro"/>
</dbReference>
<dbReference type="HAMAP" id="MF_00689">
    <property type="entry name" value="Bpt"/>
    <property type="match status" value="1"/>
</dbReference>
<dbReference type="AlphaFoldDB" id="A0A5B9QW85"/>
<keyword evidence="2 4" id="KW-0808">Transferase</keyword>
<dbReference type="KEGG" id="rul:UC8_36710"/>
<comment type="catalytic activity">
    <reaction evidence="4">
        <text>N-terminal L-aspartyl-[protein] + L-leucyl-tRNA(Leu) = N-terminal L-leucyl-L-aspartyl-[protein] + tRNA(Leu) + H(+)</text>
        <dbReference type="Rhea" id="RHEA:50420"/>
        <dbReference type="Rhea" id="RHEA-COMP:9613"/>
        <dbReference type="Rhea" id="RHEA-COMP:9622"/>
        <dbReference type="Rhea" id="RHEA-COMP:12669"/>
        <dbReference type="Rhea" id="RHEA-COMP:12674"/>
        <dbReference type="ChEBI" id="CHEBI:15378"/>
        <dbReference type="ChEBI" id="CHEBI:64720"/>
        <dbReference type="ChEBI" id="CHEBI:78442"/>
        <dbReference type="ChEBI" id="CHEBI:78494"/>
        <dbReference type="ChEBI" id="CHEBI:133042"/>
        <dbReference type="EC" id="2.3.2.29"/>
    </reaction>
</comment>
<evidence type="ECO:0000256" key="3">
    <source>
        <dbReference type="ARBA" id="ARBA00023315"/>
    </source>
</evidence>
<comment type="function">
    <text evidence="4">Functions in the N-end rule pathway of protein degradation where it conjugates Leu from its aminoacyl-tRNA to the N-termini of proteins containing an N-terminal aspartate or glutamate.</text>
</comment>
<keyword evidence="3 4" id="KW-0012">Acyltransferase</keyword>
<feature type="domain" description="N-end aminoacyl transferase N-terminal" evidence="5">
    <location>
        <begin position="25"/>
        <end position="95"/>
    </location>
</feature>
<name>A0A5B9QW85_9BACT</name>
<dbReference type="Pfam" id="PF04377">
    <property type="entry name" value="ATE_C"/>
    <property type="match status" value="1"/>
</dbReference>
<gene>
    <name evidence="4" type="primary">bpt</name>
    <name evidence="7" type="ORF">UC8_36710</name>
</gene>
<dbReference type="GO" id="GO:0071596">
    <property type="term" value="P:ubiquitin-dependent protein catabolic process via the N-end rule pathway"/>
    <property type="evidence" value="ECO:0007669"/>
    <property type="project" value="InterPro"/>
</dbReference>
<evidence type="ECO:0000313" key="7">
    <source>
        <dbReference type="EMBL" id="QEG41645.1"/>
    </source>
</evidence>